<dbReference type="RefSeq" id="WP_253052106.1">
    <property type="nucleotide sequence ID" value="NZ_JAMXWN010000001.1"/>
</dbReference>
<keyword evidence="12" id="KW-0969">Cilium</keyword>
<evidence type="ECO:0000313" key="13">
    <source>
        <dbReference type="Proteomes" id="UP001596267"/>
    </source>
</evidence>
<evidence type="ECO:0000256" key="10">
    <source>
        <dbReference type="ARBA" id="ARBA00023225"/>
    </source>
</evidence>
<comment type="caution">
    <text evidence="12">The sequence shown here is derived from an EMBL/GenBank/DDBJ whole genome shotgun (WGS) entry which is preliminary data.</text>
</comment>
<evidence type="ECO:0000256" key="9">
    <source>
        <dbReference type="ARBA" id="ARBA00023136"/>
    </source>
</evidence>
<keyword evidence="8" id="KW-0653">Protein transport</keyword>
<dbReference type="InterPro" id="IPR053716">
    <property type="entry name" value="Flag_assembly_chemotaxis_eff"/>
</dbReference>
<keyword evidence="13" id="KW-1185">Reference proteome</keyword>
<organism evidence="12 13">
    <name type="scientific">Sporolactobacillus kofuensis</name>
    <dbReference type="NCBI Taxonomy" id="269672"/>
    <lineage>
        <taxon>Bacteria</taxon>
        <taxon>Bacillati</taxon>
        <taxon>Bacillota</taxon>
        <taxon>Bacilli</taxon>
        <taxon>Bacillales</taxon>
        <taxon>Sporolactobacillaceae</taxon>
        <taxon>Sporolactobacillus</taxon>
    </lineage>
</organism>
<evidence type="ECO:0000256" key="2">
    <source>
        <dbReference type="ARBA" id="ARBA00010004"/>
    </source>
</evidence>
<comment type="similarity">
    <text evidence="2">Belongs to the FliJ family.</text>
</comment>
<evidence type="ECO:0000313" key="12">
    <source>
        <dbReference type="EMBL" id="MFC6385499.1"/>
    </source>
</evidence>
<keyword evidence="12" id="KW-0966">Cell projection</keyword>
<name>A0ABW1WDA8_9BACL</name>
<evidence type="ECO:0000256" key="5">
    <source>
        <dbReference type="ARBA" id="ARBA00022475"/>
    </source>
</evidence>
<evidence type="ECO:0000256" key="7">
    <source>
        <dbReference type="ARBA" id="ARBA00022795"/>
    </source>
</evidence>
<gene>
    <name evidence="12" type="primary">fliJ</name>
    <name evidence="12" type="ORF">ACFP7A_02700</name>
</gene>
<keyword evidence="6" id="KW-0145">Chemotaxis</keyword>
<keyword evidence="5" id="KW-1003">Cell membrane</keyword>
<dbReference type="EMBL" id="JBHSTQ010000002">
    <property type="protein sequence ID" value="MFC6385499.1"/>
    <property type="molecule type" value="Genomic_DNA"/>
</dbReference>
<sequence>MAFEYRFERVMKLAENEKQNLEVQYKYLFDAFEKLAHRLIDLVEQKNRVQTDLQNQMNQAITIDQMKMGMSDVNKIDFLIEETNKQYLRAKLQLETFQGKLQQKAIEVKKYEKIKEKQQLIFNKVVHKTEMKQMDEIAGQRTFQS</sequence>
<evidence type="ECO:0000256" key="8">
    <source>
        <dbReference type="ARBA" id="ARBA00022927"/>
    </source>
</evidence>
<evidence type="ECO:0000256" key="3">
    <source>
        <dbReference type="ARBA" id="ARBA00020392"/>
    </source>
</evidence>
<evidence type="ECO:0000256" key="6">
    <source>
        <dbReference type="ARBA" id="ARBA00022500"/>
    </source>
</evidence>
<keyword evidence="12" id="KW-0282">Flagellum</keyword>
<keyword evidence="7" id="KW-1005">Bacterial flagellum biogenesis</keyword>
<keyword evidence="4" id="KW-0813">Transport</keyword>
<proteinExistence type="inferred from homology"/>
<keyword evidence="10" id="KW-1006">Bacterial flagellum protein export</keyword>
<comment type="subcellular location">
    <subcellularLocation>
        <location evidence="1">Cell membrane</location>
        <topology evidence="1">Peripheral membrane protein</topology>
        <orientation evidence="1">Cytoplasmic side</orientation>
    </subcellularLocation>
</comment>
<dbReference type="Proteomes" id="UP001596267">
    <property type="component" value="Unassembled WGS sequence"/>
</dbReference>
<dbReference type="Gene3D" id="1.10.287.1700">
    <property type="match status" value="1"/>
</dbReference>
<evidence type="ECO:0000256" key="4">
    <source>
        <dbReference type="ARBA" id="ARBA00022448"/>
    </source>
</evidence>
<evidence type="ECO:0000256" key="11">
    <source>
        <dbReference type="SAM" id="Coils"/>
    </source>
</evidence>
<accession>A0ABW1WDA8</accession>
<dbReference type="Pfam" id="PF02050">
    <property type="entry name" value="FliJ"/>
    <property type="match status" value="1"/>
</dbReference>
<feature type="coiled-coil region" evidence="11">
    <location>
        <begin position="11"/>
        <end position="100"/>
    </location>
</feature>
<evidence type="ECO:0000256" key="1">
    <source>
        <dbReference type="ARBA" id="ARBA00004413"/>
    </source>
</evidence>
<dbReference type="InterPro" id="IPR012823">
    <property type="entry name" value="Flagell_FliJ"/>
</dbReference>
<keyword evidence="9" id="KW-0472">Membrane</keyword>
<dbReference type="NCBIfam" id="TIGR02473">
    <property type="entry name" value="flagell_FliJ"/>
    <property type="match status" value="1"/>
</dbReference>
<keyword evidence="11" id="KW-0175">Coiled coil</keyword>
<reference evidence="13" key="1">
    <citation type="journal article" date="2019" name="Int. J. Syst. Evol. Microbiol.">
        <title>The Global Catalogue of Microorganisms (GCM) 10K type strain sequencing project: providing services to taxonomists for standard genome sequencing and annotation.</title>
        <authorList>
            <consortium name="The Broad Institute Genomics Platform"/>
            <consortium name="The Broad Institute Genome Sequencing Center for Infectious Disease"/>
            <person name="Wu L."/>
            <person name="Ma J."/>
        </authorList>
    </citation>
    <scope>NUCLEOTIDE SEQUENCE [LARGE SCALE GENOMIC DNA]</scope>
    <source>
        <strain evidence="13">CCUG 42001</strain>
    </source>
</reference>
<protein>
    <recommendedName>
        <fullName evidence="3">Flagellar FliJ protein</fullName>
    </recommendedName>
</protein>